<evidence type="ECO:0000256" key="1">
    <source>
        <dbReference type="ARBA" id="ARBA00010879"/>
    </source>
</evidence>
<sequence length="177" mass="20696">MEEMRKFIDKNLENFTEPARPKVAAPVLFREKKDGSLRLCLNFKNLSAVSSRNLYLLPLMKDMLAQLGKGRIFTKLDLREAYYRVCIKEGDEWKTAFNCPLGSFQFRVMPFGLQGAPVVFMQLINEVLHEHLYKGVIVYLDDILIYMETREEHVKLVRTVLKKLRAAELYAKLSKYE</sequence>
<dbReference type="PANTHER" id="PTHR24559:SF440">
    <property type="entry name" value="RIBONUCLEASE H"/>
    <property type="match status" value="1"/>
</dbReference>
<keyword evidence="5" id="KW-0548">Nucleotidyltransferase</keyword>
<accession>A0A6I9YVN3</accession>
<reference evidence="5" key="1">
    <citation type="submission" date="2025-08" db="UniProtKB">
        <authorList>
            <consortium name="RefSeq"/>
        </authorList>
    </citation>
    <scope>IDENTIFICATION</scope>
    <source>
        <tissue evidence="5">Skeletal muscle</tissue>
    </source>
</reference>
<dbReference type="Gene3D" id="3.30.70.270">
    <property type="match status" value="1"/>
</dbReference>
<dbReference type="SUPFAM" id="SSF56672">
    <property type="entry name" value="DNA/RNA polymerases"/>
    <property type="match status" value="1"/>
</dbReference>
<dbReference type="EC" id="3.1.26.4" evidence="2"/>
<protein>
    <recommendedName>
        <fullName evidence="2">ribonuclease H</fullName>
        <ecNumber evidence="2">3.1.26.4</ecNumber>
    </recommendedName>
</protein>
<evidence type="ECO:0000259" key="3">
    <source>
        <dbReference type="PROSITE" id="PS50878"/>
    </source>
</evidence>
<dbReference type="GO" id="GO:0004523">
    <property type="term" value="F:RNA-DNA hybrid ribonuclease activity"/>
    <property type="evidence" value="ECO:0007669"/>
    <property type="project" value="UniProtKB-EC"/>
</dbReference>
<dbReference type="RefSeq" id="XP_013928332.1">
    <property type="nucleotide sequence ID" value="XM_014072857.1"/>
</dbReference>
<dbReference type="OrthoDB" id="8000983at2759"/>
<evidence type="ECO:0000313" key="4">
    <source>
        <dbReference type="Proteomes" id="UP000504617"/>
    </source>
</evidence>
<keyword evidence="4" id="KW-1185">Reference proteome</keyword>
<dbReference type="Gene3D" id="3.10.10.10">
    <property type="entry name" value="HIV Type 1 Reverse Transcriptase, subunit A, domain 1"/>
    <property type="match status" value="1"/>
</dbReference>
<gene>
    <name evidence="5" type="primary">LOC106554233</name>
</gene>
<dbReference type="GeneID" id="106554233"/>
<proteinExistence type="inferred from homology"/>
<evidence type="ECO:0000256" key="2">
    <source>
        <dbReference type="ARBA" id="ARBA00012180"/>
    </source>
</evidence>
<dbReference type="GO" id="GO:0003964">
    <property type="term" value="F:RNA-directed DNA polymerase activity"/>
    <property type="evidence" value="ECO:0007669"/>
    <property type="project" value="UniProtKB-KW"/>
</dbReference>
<dbReference type="InterPro" id="IPR043128">
    <property type="entry name" value="Rev_trsase/Diguanyl_cyclase"/>
</dbReference>
<dbReference type="PANTHER" id="PTHR24559">
    <property type="entry name" value="TRANSPOSON TY3-I GAG-POL POLYPROTEIN"/>
    <property type="match status" value="1"/>
</dbReference>
<dbReference type="Proteomes" id="UP000504617">
    <property type="component" value="Unplaced"/>
</dbReference>
<organism evidence="4 5">
    <name type="scientific">Thamnophis sirtalis</name>
    <dbReference type="NCBI Taxonomy" id="35019"/>
    <lineage>
        <taxon>Eukaryota</taxon>
        <taxon>Metazoa</taxon>
        <taxon>Chordata</taxon>
        <taxon>Craniata</taxon>
        <taxon>Vertebrata</taxon>
        <taxon>Euteleostomi</taxon>
        <taxon>Lepidosauria</taxon>
        <taxon>Squamata</taxon>
        <taxon>Bifurcata</taxon>
        <taxon>Unidentata</taxon>
        <taxon>Episquamata</taxon>
        <taxon>Toxicofera</taxon>
        <taxon>Serpentes</taxon>
        <taxon>Colubroidea</taxon>
        <taxon>Colubridae</taxon>
        <taxon>Natricinae</taxon>
        <taxon>Thamnophis</taxon>
    </lineage>
</organism>
<dbReference type="KEGG" id="tsr:106554233"/>
<dbReference type="CDD" id="cd01647">
    <property type="entry name" value="RT_LTR"/>
    <property type="match status" value="1"/>
</dbReference>
<dbReference type="Pfam" id="PF00078">
    <property type="entry name" value="RVT_1"/>
    <property type="match status" value="1"/>
</dbReference>
<dbReference type="PROSITE" id="PS50878">
    <property type="entry name" value="RT_POL"/>
    <property type="match status" value="1"/>
</dbReference>
<dbReference type="InterPro" id="IPR053134">
    <property type="entry name" value="RNA-dir_DNA_polymerase"/>
</dbReference>
<keyword evidence="5" id="KW-0808">Transferase</keyword>
<dbReference type="InterPro" id="IPR043502">
    <property type="entry name" value="DNA/RNA_pol_sf"/>
</dbReference>
<comment type="similarity">
    <text evidence="1">Belongs to the beta type-B retroviral polymerase family. HERV class-II K(HML-2) pol subfamily.</text>
</comment>
<dbReference type="InterPro" id="IPR000477">
    <property type="entry name" value="RT_dom"/>
</dbReference>
<name>A0A6I9YVN3_9SAUR</name>
<evidence type="ECO:0000313" key="5">
    <source>
        <dbReference type="RefSeq" id="XP_013928332.1"/>
    </source>
</evidence>
<dbReference type="AlphaFoldDB" id="A0A6I9YVN3"/>
<feature type="domain" description="Reverse transcriptase" evidence="3">
    <location>
        <begin position="11"/>
        <end position="177"/>
    </location>
</feature>
<keyword evidence="5" id="KW-0695">RNA-directed DNA polymerase</keyword>